<dbReference type="OrthoDB" id="9790372at2"/>
<name>A0A429ZRE8_9ENTE</name>
<dbReference type="Pfam" id="PF02620">
    <property type="entry name" value="YceD"/>
    <property type="match status" value="1"/>
</dbReference>
<reference evidence="1 2" key="1">
    <citation type="submission" date="2017-05" db="EMBL/GenBank/DDBJ databases">
        <title>Vagococcus spp. assemblies.</title>
        <authorList>
            <person name="Gulvik C.A."/>
        </authorList>
    </citation>
    <scope>NUCLEOTIDE SEQUENCE [LARGE SCALE GENOMIC DNA]</scope>
    <source>
        <strain evidence="1 2">SS1994</strain>
    </source>
</reference>
<organism evidence="1 2">
    <name type="scientific">Vagococcus bubulae</name>
    <dbReference type="NCBI Taxonomy" id="1977868"/>
    <lineage>
        <taxon>Bacteria</taxon>
        <taxon>Bacillati</taxon>
        <taxon>Bacillota</taxon>
        <taxon>Bacilli</taxon>
        <taxon>Lactobacillales</taxon>
        <taxon>Enterococcaceae</taxon>
        <taxon>Vagococcus</taxon>
    </lineage>
</organism>
<evidence type="ECO:0000313" key="2">
    <source>
        <dbReference type="Proteomes" id="UP000288490"/>
    </source>
</evidence>
<gene>
    <name evidence="1" type="ORF">CBF36_00445</name>
</gene>
<comment type="caution">
    <text evidence="1">The sequence shown here is derived from an EMBL/GenBank/DDBJ whole genome shotgun (WGS) entry which is preliminary data.</text>
</comment>
<keyword evidence="2" id="KW-1185">Reference proteome</keyword>
<proteinExistence type="predicted"/>
<accession>A0A429ZRE8</accession>
<dbReference type="EMBL" id="NGJT01000001">
    <property type="protein sequence ID" value="RST96235.1"/>
    <property type="molecule type" value="Genomic_DNA"/>
</dbReference>
<protein>
    <recommendedName>
        <fullName evidence="3">Nucleic acid-binding protein</fullName>
    </recommendedName>
</protein>
<dbReference type="RefSeq" id="WP_125955640.1">
    <property type="nucleotide sequence ID" value="NZ_JAQEJV010000001.1"/>
</dbReference>
<dbReference type="InterPro" id="IPR003772">
    <property type="entry name" value="YceD"/>
</dbReference>
<evidence type="ECO:0008006" key="3">
    <source>
        <dbReference type="Google" id="ProtNLM"/>
    </source>
</evidence>
<sequence>MKWALSELNKFRGSQVDFLETIDLSASLKKREPSIIDISPIKVNGFLEVDEIGYYAHMTIETILTVPSSRSLEPVEMPLNLLIDEEYMTPRQYDALKDVSEDDKSLIIVLEKDLIDLTEAIEDFILLNLPLQVLTEEEKQSTELPKGDFWQVVSEDDIKVEQETEAASTIDPRLAKLSDFFKEDEQ</sequence>
<evidence type="ECO:0000313" key="1">
    <source>
        <dbReference type="EMBL" id="RST96235.1"/>
    </source>
</evidence>
<dbReference type="AlphaFoldDB" id="A0A429ZRE8"/>
<dbReference type="Proteomes" id="UP000288490">
    <property type="component" value="Unassembled WGS sequence"/>
</dbReference>